<evidence type="ECO:0000313" key="2">
    <source>
        <dbReference type="EMBL" id="KAK7361412.1"/>
    </source>
</evidence>
<name>A0AAN9R6V4_CANGL</name>
<sequence>MLRVSRERESIGFHVLWVLVAACMHCSQVGFKAIYSFLCLVELGTTEPTRDSHLHKGNVPNLAKHPGSISMWILIPESMEIAAQRPLEEPGPLLFVSSPISLFSVSNRSKISFQRSPTRHPITVYPPASNSRTKRHPLLSI</sequence>
<dbReference type="PROSITE" id="PS51257">
    <property type="entry name" value="PROKAR_LIPOPROTEIN"/>
    <property type="match status" value="1"/>
</dbReference>
<evidence type="ECO:0000256" key="1">
    <source>
        <dbReference type="SAM" id="MobiDB-lite"/>
    </source>
</evidence>
<comment type="caution">
    <text evidence="2">The sequence shown here is derived from an EMBL/GenBank/DDBJ whole genome shotgun (WGS) entry which is preliminary data.</text>
</comment>
<organism evidence="2 3">
    <name type="scientific">Canavalia gladiata</name>
    <name type="common">Sword bean</name>
    <name type="synonym">Dolichos gladiatus</name>
    <dbReference type="NCBI Taxonomy" id="3824"/>
    <lineage>
        <taxon>Eukaryota</taxon>
        <taxon>Viridiplantae</taxon>
        <taxon>Streptophyta</taxon>
        <taxon>Embryophyta</taxon>
        <taxon>Tracheophyta</taxon>
        <taxon>Spermatophyta</taxon>
        <taxon>Magnoliopsida</taxon>
        <taxon>eudicotyledons</taxon>
        <taxon>Gunneridae</taxon>
        <taxon>Pentapetalae</taxon>
        <taxon>rosids</taxon>
        <taxon>fabids</taxon>
        <taxon>Fabales</taxon>
        <taxon>Fabaceae</taxon>
        <taxon>Papilionoideae</taxon>
        <taxon>50 kb inversion clade</taxon>
        <taxon>NPAAA clade</taxon>
        <taxon>indigoferoid/millettioid clade</taxon>
        <taxon>Phaseoleae</taxon>
        <taxon>Canavalia</taxon>
    </lineage>
</organism>
<gene>
    <name evidence="2" type="ORF">VNO77_03470</name>
</gene>
<evidence type="ECO:0000313" key="3">
    <source>
        <dbReference type="Proteomes" id="UP001367508"/>
    </source>
</evidence>
<dbReference type="Proteomes" id="UP001367508">
    <property type="component" value="Unassembled WGS sequence"/>
</dbReference>
<feature type="compositionally biased region" description="Basic residues" evidence="1">
    <location>
        <begin position="132"/>
        <end position="141"/>
    </location>
</feature>
<proteinExistence type="predicted"/>
<protein>
    <submittedName>
        <fullName evidence="2">Uncharacterized protein</fullName>
    </submittedName>
</protein>
<dbReference type="AlphaFoldDB" id="A0AAN9R6V4"/>
<dbReference type="EMBL" id="JAYMYQ010000001">
    <property type="protein sequence ID" value="KAK7361412.1"/>
    <property type="molecule type" value="Genomic_DNA"/>
</dbReference>
<accession>A0AAN9R6V4</accession>
<reference evidence="2 3" key="1">
    <citation type="submission" date="2024-01" db="EMBL/GenBank/DDBJ databases">
        <title>The genomes of 5 underutilized Papilionoideae crops provide insights into root nodulation and disease resistanc.</title>
        <authorList>
            <person name="Jiang F."/>
        </authorList>
    </citation>
    <scope>NUCLEOTIDE SEQUENCE [LARGE SCALE GENOMIC DNA]</scope>
    <source>
        <strain evidence="2">LVBAO_FW01</strain>
        <tissue evidence="2">Leaves</tissue>
    </source>
</reference>
<feature type="region of interest" description="Disordered" evidence="1">
    <location>
        <begin position="117"/>
        <end position="141"/>
    </location>
</feature>
<keyword evidence="3" id="KW-1185">Reference proteome</keyword>